<keyword evidence="2" id="KW-1185">Reference proteome</keyword>
<evidence type="ECO:0000313" key="1">
    <source>
        <dbReference type="EMBL" id="KAK8886557.1"/>
    </source>
</evidence>
<proteinExistence type="predicted"/>
<dbReference type="Proteomes" id="UP001470230">
    <property type="component" value="Unassembled WGS sequence"/>
</dbReference>
<dbReference type="EMBL" id="JAPFFF010000007">
    <property type="protein sequence ID" value="KAK8886557.1"/>
    <property type="molecule type" value="Genomic_DNA"/>
</dbReference>
<evidence type="ECO:0000313" key="2">
    <source>
        <dbReference type="Proteomes" id="UP001470230"/>
    </source>
</evidence>
<protein>
    <recommendedName>
        <fullName evidence="3">Initiator binding domain-containing protein</fullName>
    </recommendedName>
</protein>
<name>A0ABR2K6L6_9EUKA</name>
<organism evidence="1 2">
    <name type="scientific">Tritrichomonas musculus</name>
    <dbReference type="NCBI Taxonomy" id="1915356"/>
    <lineage>
        <taxon>Eukaryota</taxon>
        <taxon>Metamonada</taxon>
        <taxon>Parabasalia</taxon>
        <taxon>Tritrichomonadida</taxon>
        <taxon>Tritrichomonadidae</taxon>
        <taxon>Tritrichomonas</taxon>
    </lineage>
</organism>
<reference evidence="1 2" key="1">
    <citation type="submission" date="2024-04" db="EMBL/GenBank/DDBJ databases">
        <title>Tritrichomonas musculus Genome.</title>
        <authorList>
            <person name="Alves-Ferreira E."/>
            <person name="Grigg M."/>
            <person name="Lorenzi H."/>
            <person name="Galac M."/>
        </authorList>
    </citation>
    <scope>NUCLEOTIDE SEQUENCE [LARGE SCALE GENOMIC DNA]</scope>
    <source>
        <strain evidence="1 2">EAF2021</strain>
    </source>
</reference>
<comment type="caution">
    <text evidence="1">The sequence shown here is derived from an EMBL/GenBank/DDBJ whole genome shotgun (WGS) entry which is preliminary data.</text>
</comment>
<accession>A0ABR2K6L6</accession>
<evidence type="ECO:0008006" key="3">
    <source>
        <dbReference type="Google" id="ProtNLM"/>
    </source>
</evidence>
<sequence>MKRSSEEENKQPFATPLFSVKEPLQNPDSFNQLIGRKNKNMFSENNSVYFDTTDNFIENKTKINQSTLETIFRPNKASQTVLSNTGSDIDITALILNIINPVPDPLIYLEEKGGLIRNYGVSVTIDPSFSCLFNLSEAHTLLTIRHILSSFAALDIPCFDLIVSGCPQPTVLCSEVRTLHALDQKSSIWESLFSLLERPVQKSDLASAINTAYDIKRLFKLPLCYY</sequence>
<gene>
    <name evidence="1" type="ORF">M9Y10_042021</name>
</gene>